<dbReference type="HOGENOM" id="CLU_1712135_0_0_5"/>
<reference evidence="2 3" key="1">
    <citation type="submission" date="2014-09" db="EMBL/GenBank/DDBJ databases">
        <title>Using Illumina technology Improving SMRT sequencing Genome Assembly by RASTools.</title>
        <authorList>
            <person name="Zhou Y."/>
            <person name="Ma T."/>
            <person name="Liu T."/>
        </authorList>
    </citation>
    <scope>NUCLEOTIDE SEQUENCE [LARGE SCALE GENOMIC DNA]</scope>
    <source>
        <strain evidence="2 3">ATCC 55669</strain>
    </source>
</reference>
<protein>
    <submittedName>
        <fullName evidence="2">Uncharacterized protein</fullName>
    </submittedName>
</protein>
<dbReference type="AlphaFoldDB" id="A0A097EJN3"/>
<gene>
    <name evidence="2" type="ORF">MC45_16945</name>
</gene>
<dbReference type="STRING" id="1549858.MC45_16945"/>
<sequence length="153" mass="16178">MEVKQMTLGGEGHAAHLDTVGWFGADREHDDHDQARRADARRGAGGGRGAAARLQRAVADQYPARAVRRRGSGALSVGSRTRRAARDDRTLGDRARPSRADRATRRPAGAVETGVRDGPDDAGTLVRGATPARLTAASLCCHCPAIFARTPSC</sequence>
<organism evidence="2 3">
    <name type="scientific">Sphingomonas taxi</name>
    <dbReference type="NCBI Taxonomy" id="1549858"/>
    <lineage>
        <taxon>Bacteria</taxon>
        <taxon>Pseudomonadati</taxon>
        <taxon>Pseudomonadota</taxon>
        <taxon>Alphaproteobacteria</taxon>
        <taxon>Sphingomonadales</taxon>
        <taxon>Sphingomonadaceae</taxon>
        <taxon>Sphingomonas</taxon>
    </lineage>
</organism>
<feature type="region of interest" description="Disordered" evidence="1">
    <location>
        <begin position="25"/>
        <end position="56"/>
    </location>
</feature>
<evidence type="ECO:0000256" key="1">
    <source>
        <dbReference type="SAM" id="MobiDB-lite"/>
    </source>
</evidence>
<name>A0A097EJN3_9SPHN</name>
<keyword evidence="3" id="KW-1185">Reference proteome</keyword>
<dbReference type="EMBL" id="CP009571">
    <property type="protein sequence ID" value="AIT07763.1"/>
    <property type="molecule type" value="Genomic_DNA"/>
</dbReference>
<feature type="compositionally biased region" description="Basic and acidic residues" evidence="1">
    <location>
        <begin position="25"/>
        <end position="42"/>
    </location>
</feature>
<accession>A0A097EJN3</accession>
<feature type="region of interest" description="Disordered" evidence="1">
    <location>
        <begin position="69"/>
        <end position="123"/>
    </location>
</feature>
<dbReference type="KEGG" id="stax:MC45_16945"/>
<feature type="compositionally biased region" description="Basic and acidic residues" evidence="1">
    <location>
        <begin position="84"/>
        <end position="104"/>
    </location>
</feature>
<dbReference type="Proteomes" id="UP000033200">
    <property type="component" value="Chromosome"/>
</dbReference>
<evidence type="ECO:0000313" key="3">
    <source>
        <dbReference type="Proteomes" id="UP000033200"/>
    </source>
</evidence>
<evidence type="ECO:0000313" key="2">
    <source>
        <dbReference type="EMBL" id="AIT07763.1"/>
    </source>
</evidence>
<proteinExistence type="predicted"/>